<evidence type="ECO:0008006" key="4">
    <source>
        <dbReference type="Google" id="ProtNLM"/>
    </source>
</evidence>
<sequence length="136" mass="14754">MKKAFSLIETIMVISIFSIIALVFVFTINNGTKNKTLLDRAQANIIYALETARSQAAAGIGSINGVKIEQDRFTILGSEPTILPSSISTDQTSLTIIFQRIDALPEIGSDAIIILRQESGIEKNITITKDGKIISD</sequence>
<evidence type="ECO:0000256" key="1">
    <source>
        <dbReference type="SAM" id="Phobius"/>
    </source>
</evidence>
<reference evidence="2 3" key="1">
    <citation type="journal article" date="2016" name="Nat. Commun.">
        <title>Thousands of microbial genomes shed light on interconnected biogeochemical processes in an aquifer system.</title>
        <authorList>
            <person name="Anantharaman K."/>
            <person name="Brown C.T."/>
            <person name="Hug L.A."/>
            <person name="Sharon I."/>
            <person name="Castelle C.J."/>
            <person name="Probst A.J."/>
            <person name="Thomas B.C."/>
            <person name="Singh A."/>
            <person name="Wilkins M.J."/>
            <person name="Karaoz U."/>
            <person name="Brodie E.L."/>
            <person name="Williams K.H."/>
            <person name="Hubbard S.S."/>
            <person name="Banfield J.F."/>
        </authorList>
    </citation>
    <scope>NUCLEOTIDE SEQUENCE [LARGE SCALE GENOMIC DNA]</scope>
</reference>
<dbReference type="SUPFAM" id="SSF54523">
    <property type="entry name" value="Pili subunits"/>
    <property type="match status" value="1"/>
</dbReference>
<evidence type="ECO:0000313" key="2">
    <source>
        <dbReference type="EMBL" id="OGZ17590.1"/>
    </source>
</evidence>
<proteinExistence type="predicted"/>
<dbReference type="InterPro" id="IPR045584">
    <property type="entry name" value="Pilin-like"/>
</dbReference>
<keyword evidence="1" id="KW-1133">Transmembrane helix</keyword>
<keyword evidence="1" id="KW-0472">Membrane</keyword>
<evidence type="ECO:0000313" key="3">
    <source>
        <dbReference type="Proteomes" id="UP000178893"/>
    </source>
</evidence>
<dbReference type="InterPro" id="IPR012902">
    <property type="entry name" value="N_methyl_site"/>
</dbReference>
<dbReference type="EMBL" id="MHLW01000031">
    <property type="protein sequence ID" value="OGZ17590.1"/>
    <property type="molecule type" value="Genomic_DNA"/>
</dbReference>
<feature type="transmembrane region" description="Helical" evidence="1">
    <location>
        <begin position="7"/>
        <end position="28"/>
    </location>
</feature>
<dbReference type="AlphaFoldDB" id="A0A1G2DX73"/>
<gene>
    <name evidence="2" type="ORF">A2V72_02315</name>
</gene>
<protein>
    <recommendedName>
        <fullName evidence="4">General secretion pathway GspH domain-containing protein</fullName>
    </recommendedName>
</protein>
<name>A0A1G2DX73_9BACT</name>
<dbReference type="NCBIfam" id="TIGR02532">
    <property type="entry name" value="IV_pilin_GFxxxE"/>
    <property type="match status" value="1"/>
</dbReference>
<comment type="caution">
    <text evidence="2">The sequence shown here is derived from an EMBL/GenBank/DDBJ whole genome shotgun (WGS) entry which is preliminary data.</text>
</comment>
<accession>A0A1G2DX73</accession>
<keyword evidence="1" id="KW-0812">Transmembrane</keyword>
<dbReference type="Proteomes" id="UP000178893">
    <property type="component" value="Unassembled WGS sequence"/>
</dbReference>
<organism evidence="2 3">
    <name type="scientific">Candidatus Nealsonbacteria bacterium RBG_13_37_56</name>
    <dbReference type="NCBI Taxonomy" id="1801661"/>
    <lineage>
        <taxon>Bacteria</taxon>
        <taxon>Candidatus Nealsoniibacteriota</taxon>
    </lineage>
</organism>